<evidence type="ECO:0000313" key="3">
    <source>
        <dbReference type="Proteomes" id="UP000215902"/>
    </source>
</evidence>
<organism evidence="2 3">
    <name type="scientific">Macrostomum lignano</name>
    <dbReference type="NCBI Taxonomy" id="282301"/>
    <lineage>
        <taxon>Eukaryota</taxon>
        <taxon>Metazoa</taxon>
        <taxon>Spiralia</taxon>
        <taxon>Lophotrochozoa</taxon>
        <taxon>Platyhelminthes</taxon>
        <taxon>Rhabditophora</taxon>
        <taxon>Macrostomorpha</taxon>
        <taxon>Macrostomida</taxon>
        <taxon>Macrostomidae</taxon>
        <taxon>Macrostomum</taxon>
    </lineage>
</organism>
<keyword evidence="3" id="KW-1185">Reference proteome</keyword>
<proteinExistence type="inferred from homology"/>
<dbReference type="EMBL" id="NIVC01000731">
    <property type="protein sequence ID" value="PAA77647.1"/>
    <property type="molecule type" value="Genomic_DNA"/>
</dbReference>
<comment type="similarity">
    <text evidence="1">Belongs to the UPF0728 family.</text>
</comment>
<dbReference type="PANTHER" id="PTHR28448">
    <property type="entry name" value="UPF0728 PROTEIN C10ORF53"/>
    <property type="match status" value="1"/>
</dbReference>
<accession>A0A267FX70</accession>
<dbReference type="OrthoDB" id="10003460at2759"/>
<sequence>MPANATVKILYSQYVACGIADYRESRLSGLQASLTSAGHTVCLERLEPSGLRDIVELWVNGERVFACPMLELDYGGDGQLDPLCEQAARAVLAAY</sequence>
<dbReference type="Proteomes" id="UP000215902">
    <property type="component" value="Unassembled WGS sequence"/>
</dbReference>
<reference evidence="2 3" key="1">
    <citation type="submission" date="2017-06" db="EMBL/GenBank/DDBJ databases">
        <title>A platform for efficient transgenesis in Macrostomum lignano, a flatworm model organism for stem cell research.</title>
        <authorList>
            <person name="Berezikov E."/>
        </authorList>
    </citation>
    <scope>NUCLEOTIDE SEQUENCE [LARGE SCALE GENOMIC DNA]</scope>
    <source>
        <strain evidence="2">DV1</strain>
        <tissue evidence="2">Whole organism</tissue>
    </source>
</reference>
<name>A0A267FX70_9PLAT</name>
<dbReference type="InterPro" id="IPR027885">
    <property type="entry name" value="UPF0728"/>
</dbReference>
<gene>
    <name evidence="2" type="ORF">BOX15_Mlig006481g1</name>
</gene>
<protein>
    <submittedName>
        <fullName evidence="2">Uncharacterized protein</fullName>
    </submittedName>
</protein>
<dbReference type="PANTHER" id="PTHR28448:SF1">
    <property type="entry name" value="UPF0728 PROTEIN C10ORF53"/>
    <property type="match status" value="1"/>
</dbReference>
<comment type="caution">
    <text evidence="2">The sequence shown here is derived from an EMBL/GenBank/DDBJ whole genome shotgun (WGS) entry which is preliminary data.</text>
</comment>
<dbReference type="Pfam" id="PF15092">
    <property type="entry name" value="UPF0728"/>
    <property type="match status" value="1"/>
</dbReference>
<evidence type="ECO:0000313" key="2">
    <source>
        <dbReference type="EMBL" id="PAA77647.1"/>
    </source>
</evidence>
<evidence type="ECO:0000256" key="1">
    <source>
        <dbReference type="ARBA" id="ARBA00009973"/>
    </source>
</evidence>
<dbReference type="AlphaFoldDB" id="A0A267FX70"/>